<evidence type="ECO:0000313" key="2">
    <source>
        <dbReference type="EMBL" id="KIM68284.1"/>
    </source>
</evidence>
<feature type="transmembrane region" description="Helical" evidence="1">
    <location>
        <begin position="91"/>
        <end position="111"/>
    </location>
</feature>
<feature type="transmembrane region" description="Helical" evidence="1">
    <location>
        <begin position="123"/>
        <end position="144"/>
    </location>
</feature>
<keyword evidence="1" id="KW-0812">Transmembrane</keyword>
<feature type="transmembrane region" description="Helical" evidence="1">
    <location>
        <begin position="150"/>
        <end position="168"/>
    </location>
</feature>
<dbReference type="HOGENOM" id="CLU_1023634_0_0_1"/>
<evidence type="ECO:0000256" key="1">
    <source>
        <dbReference type="SAM" id="Phobius"/>
    </source>
</evidence>
<organism evidence="2 3">
    <name type="scientific">Scleroderma citrinum Foug A</name>
    <dbReference type="NCBI Taxonomy" id="1036808"/>
    <lineage>
        <taxon>Eukaryota</taxon>
        <taxon>Fungi</taxon>
        <taxon>Dikarya</taxon>
        <taxon>Basidiomycota</taxon>
        <taxon>Agaricomycotina</taxon>
        <taxon>Agaricomycetes</taxon>
        <taxon>Agaricomycetidae</taxon>
        <taxon>Boletales</taxon>
        <taxon>Sclerodermatineae</taxon>
        <taxon>Sclerodermataceae</taxon>
        <taxon>Scleroderma</taxon>
    </lineage>
</organism>
<feature type="transmembrane region" description="Helical" evidence="1">
    <location>
        <begin position="189"/>
        <end position="213"/>
    </location>
</feature>
<dbReference type="EMBL" id="KN822010">
    <property type="protein sequence ID" value="KIM68284.1"/>
    <property type="molecule type" value="Genomic_DNA"/>
</dbReference>
<keyword evidence="1" id="KW-0472">Membrane</keyword>
<dbReference type="InParanoid" id="A0A0C3EJ70"/>
<dbReference type="AlphaFoldDB" id="A0A0C3EJ70"/>
<accession>A0A0C3EJ70</accession>
<reference evidence="2 3" key="1">
    <citation type="submission" date="2014-04" db="EMBL/GenBank/DDBJ databases">
        <authorList>
            <consortium name="DOE Joint Genome Institute"/>
            <person name="Kuo A."/>
            <person name="Kohler A."/>
            <person name="Nagy L.G."/>
            <person name="Floudas D."/>
            <person name="Copeland A."/>
            <person name="Barry K.W."/>
            <person name="Cichocki N."/>
            <person name="Veneault-Fourrey C."/>
            <person name="LaButti K."/>
            <person name="Lindquist E.A."/>
            <person name="Lipzen A."/>
            <person name="Lundell T."/>
            <person name="Morin E."/>
            <person name="Murat C."/>
            <person name="Sun H."/>
            <person name="Tunlid A."/>
            <person name="Henrissat B."/>
            <person name="Grigoriev I.V."/>
            <person name="Hibbett D.S."/>
            <person name="Martin F."/>
            <person name="Nordberg H.P."/>
            <person name="Cantor M.N."/>
            <person name="Hua S.X."/>
        </authorList>
    </citation>
    <scope>NUCLEOTIDE SEQUENCE [LARGE SCALE GENOMIC DNA]</scope>
    <source>
        <strain evidence="2 3">Foug A</strain>
    </source>
</reference>
<dbReference type="OrthoDB" id="2671863at2759"/>
<keyword evidence="3" id="KW-1185">Reference proteome</keyword>
<sequence length="272" mass="30379">MPSYSCSMGPVIDWVRAMQLSLRFFDDHECPPPLPPDEPTLCLTDAVVSNTGFIVQLWLSDVTFWLEQVILQMRLYALHDCSKKVLLVMKYGFIIEIIAMMGVMAYISVAIRNGDVYFTWKLAVWLGLKCITAVQIMDILPQILFLKYSILGFYDFLLFCLAILGGIQRSREEIQARPANRRGPPLVKILIKGNIVYFFVNSLAVSVGIMLYASTGLQSILLLGDQMTIAVAAVAGCRLILRMRCSDSESPTSNDSDTDVGSWDVRLGEMSA</sequence>
<protein>
    <submittedName>
        <fullName evidence="2">Uncharacterized protein</fullName>
    </submittedName>
</protein>
<gene>
    <name evidence="2" type="ORF">SCLCIDRAFT_20663</name>
</gene>
<evidence type="ECO:0000313" key="3">
    <source>
        <dbReference type="Proteomes" id="UP000053989"/>
    </source>
</evidence>
<name>A0A0C3EJ70_9AGAM</name>
<reference evidence="3" key="2">
    <citation type="submission" date="2015-01" db="EMBL/GenBank/DDBJ databases">
        <title>Evolutionary Origins and Diversification of the Mycorrhizal Mutualists.</title>
        <authorList>
            <consortium name="DOE Joint Genome Institute"/>
            <consortium name="Mycorrhizal Genomics Consortium"/>
            <person name="Kohler A."/>
            <person name="Kuo A."/>
            <person name="Nagy L.G."/>
            <person name="Floudas D."/>
            <person name="Copeland A."/>
            <person name="Barry K.W."/>
            <person name="Cichocki N."/>
            <person name="Veneault-Fourrey C."/>
            <person name="LaButti K."/>
            <person name="Lindquist E.A."/>
            <person name="Lipzen A."/>
            <person name="Lundell T."/>
            <person name="Morin E."/>
            <person name="Murat C."/>
            <person name="Riley R."/>
            <person name="Ohm R."/>
            <person name="Sun H."/>
            <person name="Tunlid A."/>
            <person name="Henrissat B."/>
            <person name="Grigoriev I.V."/>
            <person name="Hibbett D.S."/>
            <person name="Martin F."/>
        </authorList>
    </citation>
    <scope>NUCLEOTIDE SEQUENCE [LARGE SCALE GENOMIC DNA]</scope>
    <source>
        <strain evidence="3">Foug A</strain>
    </source>
</reference>
<dbReference type="Proteomes" id="UP000053989">
    <property type="component" value="Unassembled WGS sequence"/>
</dbReference>
<keyword evidence="1" id="KW-1133">Transmembrane helix</keyword>
<proteinExistence type="predicted"/>